<dbReference type="GO" id="GO:1904047">
    <property type="term" value="F:S-adenosyl-L-methionine binding"/>
    <property type="evidence" value="ECO:0007669"/>
    <property type="project" value="UniProtKB-UniRule"/>
</dbReference>
<dbReference type="PANTHER" id="PTHR22960:SF0">
    <property type="entry name" value="MOLYBDENUM COFACTOR BIOSYNTHESIS PROTEIN 1"/>
    <property type="match status" value="1"/>
</dbReference>
<dbReference type="InterPro" id="IPR007197">
    <property type="entry name" value="rSAM"/>
</dbReference>
<dbReference type="SFLD" id="SFLDG01067">
    <property type="entry name" value="SPASM/twitch_domain_containing"/>
    <property type="match status" value="1"/>
</dbReference>
<name>A0A4Y4EXX8_9GAMM</name>
<keyword evidence="4 12" id="KW-0479">Metal-binding</keyword>
<dbReference type="Pfam" id="PF04055">
    <property type="entry name" value="Radical_SAM"/>
    <property type="match status" value="1"/>
</dbReference>
<dbReference type="Gene3D" id="3.20.20.70">
    <property type="entry name" value="Aldolase class I"/>
    <property type="match status" value="1"/>
</dbReference>
<dbReference type="InterPro" id="IPR013483">
    <property type="entry name" value="MoaA"/>
</dbReference>
<feature type="binding site" evidence="12">
    <location>
        <position position="102"/>
    </location>
    <ligand>
        <name>GTP</name>
        <dbReference type="ChEBI" id="CHEBI:37565"/>
    </ligand>
</feature>
<organism evidence="14 15">
    <name type="scientific">Halomonas halmophila</name>
    <dbReference type="NCBI Taxonomy" id="252"/>
    <lineage>
        <taxon>Bacteria</taxon>
        <taxon>Pseudomonadati</taxon>
        <taxon>Pseudomonadota</taxon>
        <taxon>Gammaproteobacteria</taxon>
        <taxon>Oceanospirillales</taxon>
        <taxon>Halomonadaceae</taxon>
        <taxon>Halomonas</taxon>
    </lineage>
</organism>
<evidence type="ECO:0000256" key="1">
    <source>
        <dbReference type="ARBA" id="ARBA00012167"/>
    </source>
</evidence>
<dbReference type="NCBIfam" id="TIGR02666">
    <property type="entry name" value="moaA"/>
    <property type="match status" value="1"/>
</dbReference>
<dbReference type="PROSITE" id="PS51918">
    <property type="entry name" value="RADICAL_SAM"/>
    <property type="match status" value="1"/>
</dbReference>
<proteinExistence type="inferred from homology"/>
<dbReference type="AlphaFoldDB" id="A0A4Y4EXX8"/>
<dbReference type="GO" id="GO:0061799">
    <property type="term" value="F:cyclic pyranopterin monophosphate synthase activity"/>
    <property type="evidence" value="ECO:0007669"/>
    <property type="project" value="TreeGrafter"/>
</dbReference>
<evidence type="ECO:0000256" key="7">
    <source>
        <dbReference type="ARBA" id="ARBA00023014"/>
    </source>
</evidence>
<dbReference type="SMART" id="SM00729">
    <property type="entry name" value="Elp3"/>
    <property type="match status" value="1"/>
</dbReference>
<gene>
    <name evidence="12 14" type="primary">moaA</name>
    <name evidence="14" type="ORF">HHA01_09300</name>
</gene>
<dbReference type="GO" id="GO:0005525">
    <property type="term" value="F:GTP binding"/>
    <property type="evidence" value="ECO:0007669"/>
    <property type="project" value="UniProtKB-UniRule"/>
</dbReference>
<comment type="cofactor">
    <cofactor evidence="12">
        <name>[4Fe-4S] cluster</name>
        <dbReference type="ChEBI" id="CHEBI:49883"/>
    </cofactor>
    <text evidence="12">Binds 2 [4Fe-4S] clusters. Binds 1 [4Fe-4S] cluster coordinated with 3 cysteines and an exchangeable S-adenosyl-L-methionine and 1 [4Fe-4S] cluster coordinated with 3 cysteines and the GTP-derived substrate.</text>
</comment>
<keyword evidence="9 12" id="KW-0501">Molybdenum cofactor biosynthesis</keyword>
<dbReference type="EC" id="4.1.99.22" evidence="1 12"/>
<feature type="binding site" evidence="12">
    <location>
        <position position="29"/>
    </location>
    <ligand>
        <name>[4Fe-4S] cluster</name>
        <dbReference type="ChEBI" id="CHEBI:49883"/>
        <label>1</label>
        <note>4Fe-4S-S-AdoMet</note>
    </ligand>
</feature>
<evidence type="ECO:0000256" key="6">
    <source>
        <dbReference type="ARBA" id="ARBA00023004"/>
    </source>
</evidence>
<evidence type="ECO:0000256" key="2">
    <source>
        <dbReference type="ARBA" id="ARBA00022485"/>
    </source>
</evidence>
<dbReference type="InterPro" id="IPR013785">
    <property type="entry name" value="Aldolase_TIM"/>
</dbReference>
<dbReference type="CDD" id="cd01335">
    <property type="entry name" value="Radical_SAM"/>
    <property type="match status" value="1"/>
</dbReference>
<dbReference type="GO" id="GO:0046872">
    <property type="term" value="F:metal ion binding"/>
    <property type="evidence" value="ECO:0007669"/>
    <property type="project" value="UniProtKB-KW"/>
</dbReference>
<feature type="binding site" evidence="12">
    <location>
        <position position="71"/>
    </location>
    <ligand>
        <name>GTP</name>
        <dbReference type="ChEBI" id="CHEBI:37565"/>
    </ligand>
</feature>
<dbReference type="GO" id="GO:0006777">
    <property type="term" value="P:Mo-molybdopterin cofactor biosynthetic process"/>
    <property type="evidence" value="ECO:0007669"/>
    <property type="project" value="UniProtKB-UniRule"/>
</dbReference>
<evidence type="ECO:0000259" key="13">
    <source>
        <dbReference type="PROSITE" id="PS51918"/>
    </source>
</evidence>
<dbReference type="GO" id="GO:0061798">
    <property type="term" value="F:GTP 3',8'-cyclase activity"/>
    <property type="evidence" value="ECO:0007669"/>
    <property type="project" value="UniProtKB-UniRule"/>
</dbReference>
<dbReference type="HAMAP" id="MF_01225_B">
    <property type="entry name" value="MoaA_B"/>
    <property type="match status" value="1"/>
</dbReference>
<evidence type="ECO:0000256" key="11">
    <source>
        <dbReference type="ARBA" id="ARBA00048697"/>
    </source>
</evidence>
<dbReference type="SFLD" id="SFLDS00029">
    <property type="entry name" value="Radical_SAM"/>
    <property type="match status" value="1"/>
</dbReference>
<evidence type="ECO:0000256" key="12">
    <source>
        <dbReference type="HAMAP-Rule" id="MF_01225"/>
    </source>
</evidence>
<feature type="binding site" evidence="12">
    <location>
        <position position="163"/>
    </location>
    <ligand>
        <name>GTP</name>
        <dbReference type="ChEBI" id="CHEBI:37565"/>
    </ligand>
</feature>
<feature type="binding site" evidence="12">
    <location>
        <position position="197"/>
    </location>
    <ligand>
        <name>S-adenosyl-L-methionine</name>
        <dbReference type="ChEBI" id="CHEBI:59789"/>
    </ligand>
</feature>
<evidence type="ECO:0000256" key="9">
    <source>
        <dbReference type="ARBA" id="ARBA00023150"/>
    </source>
</evidence>
<feature type="binding site" evidence="12">
    <location>
        <begin position="266"/>
        <end position="268"/>
    </location>
    <ligand>
        <name>GTP</name>
        <dbReference type="ChEBI" id="CHEBI:37565"/>
    </ligand>
</feature>
<feature type="binding site" evidence="12">
    <location>
        <position position="33"/>
    </location>
    <ligand>
        <name>[4Fe-4S] cluster</name>
        <dbReference type="ChEBI" id="CHEBI:49883"/>
        <label>1</label>
        <note>4Fe-4S-S-AdoMet</note>
    </ligand>
</feature>
<evidence type="ECO:0000313" key="15">
    <source>
        <dbReference type="Proteomes" id="UP000319812"/>
    </source>
</evidence>
<comment type="similarity">
    <text evidence="12">Belongs to the radical SAM superfamily. MoaA family.</text>
</comment>
<keyword evidence="3 12" id="KW-0949">S-adenosyl-L-methionine</keyword>
<evidence type="ECO:0000313" key="14">
    <source>
        <dbReference type="EMBL" id="GED21953.1"/>
    </source>
</evidence>
<dbReference type="SUPFAM" id="SSF102114">
    <property type="entry name" value="Radical SAM enzymes"/>
    <property type="match status" value="1"/>
</dbReference>
<dbReference type="InterPro" id="IPR040064">
    <property type="entry name" value="MoaA-like"/>
</dbReference>
<protein>
    <recommendedName>
        <fullName evidence="1 12">GTP 3',8-cyclase</fullName>
        <ecNumber evidence="1 12">4.1.99.22</ecNumber>
    </recommendedName>
    <alternativeName>
        <fullName evidence="12">Molybdenum cofactor biosynthesis protein A</fullName>
    </alternativeName>
</protein>
<reference evidence="14 15" key="1">
    <citation type="submission" date="2019-06" db="EMBL/GenBank/DDBJ databases">
        <title>Whole genome shotgun sequence of Halomonas halmophila NBRC 15537.</title>
        <authorList>
            <person name="Hosoyama A."/>
            <person name="Uohara A."/>
            <person name="Ohji S."/>
            <person name="Ichikawa N."/>
        </authorList>
    </citation>
    <scope>NUCLEOTIDE SEQUENCE [LARGE SCALE GENOMIC DNA]</scope>
    <source>
        <strain evidence="14 15">NBRC 15537</strain>
    </source>
</reference>
<dbReference type="EMBL" id="BJOC01000013">
    <property type="protein sequence ID" value="GED21953.1"/>
    <property type="molecule type" value="Genomic_DNA"/>
</dbReference>
<dbReference type="InterPro" id="IPR006638">
    <property type="entry name" value="Elp3/MiaA/NifB-like_rSAM"/>
</dbReference>
<dbReference type="SFLD" id="SFLDG01383">
    <property type="entry name" value="cyclic_pyranopterin_phosphate"/>
    <property type="match status" value="1"/>
</dbReference>
<feature type="binding site" evidence="12">
    <location>
        <position position="261"/>
    </location>
    <ligand>
        <name>[4Fe-4S] cluster</name>
        <dbReference type="ChEBI" id="CHEBI:49883"/>
        <label>2</label>
        <note>4Fe-4S-substrate</note>
    </ligand>
</feature>
<keyword evidence="8 12" id="KW-0342">GTP-binding</keyword>
<feature type="binding site" evidence="12">
    <location>
        <position position="75"/>
    </location>
    <ligand>
        <name>S-adenosyl-L-methionine</name>
        <dbReference type="ChEBI" id="CHEBI:59789"/>
    </ligand>
</feature>
<dbReference type="GO" id="GO:0051539">
    <property type="term" value="F:4 iron, 4 sulfur cluster binding"/>
    <property type="evidence" value="ECO:0007669"/>
    <property type="project" value="UniProtKB-UniRule"/>
</dbReference>
<dbReference type="Pfam" id="PF06463">
    <property type="entry name" value="Mob_synth_C"/>
    <property type="match status" value="1"/>
</dbReference>
<dbReference type="InterPro" id="IPR010505">
    <property type="entry name" value="MoaA_twitch"/>
</dbReference>
<feature type="binding site" evidence="12">
    <location>
        <position position="126"/>
    </location>
    <ligand>
        <name>S-adenosyl-L-methionine</name>
        <dbReference type="ChEBI" id="CHEBI:59789"/>
    </ligand>
</feature>
<comment type="catalytic activity">
    <reaction evidence="11 12">
        <text>GTP + AH2 + S-adenosyl-L-methionine = (8S)-3',8-cyclo-7,8-dihydroguanosine 5'-triphosphate + 5'-deoxyadenosine + L-methionine + A + H(+)</text>
        <dbReference type="Rhea" id="RHEA:49576"/>
        <dbReference type="ChEBI" id="CHEBI:13193"/>
        <dbReference type="ChEBI" id="CHEBI:15378"/>
        <dbReference type="ChEBI" id="CHEBI:17319"/>
        <dbReference type="ChEBI" id="CHEBI:17499"/>
        <dbReference type="ChEBI" id="CHEBI:37565"/>
        <dbReference type="ChEBI" id="CHEBI:57844"/>
        <dbReference type="ChEBI" id="CHEBI:59789"/>
        <dbReference type="ChEBI" id="CHEBI:131766"/>
        <dbReference type="EC" id="4.1.99.22"/>
    </reaction>
</comment>
<comment type="caution">
    <text evidence="14">The sequence shown here is derived from an EMBL/GenBank/DDBJ whole genome shotgun (WGS) entry which is preliminary data.</text>
</comment>
<sequence>MGGFIMTDELIDNFGRKVSYVRLSVTDRCDFRCVYCMSEEMTFLPRDEVLSLEELGLVAKAFTELGVEKIRLTGGEPLVRRDISRLVSDIGALPGLKDFSMTTNGAGLGRHAQALRQGGLERLNISLDTLDPERFKRVTRTGDLQKVLDGMRAARDAGFRRIKLNAVILKGRNDDEVTSLVDFARREQVDISFIEEMPLGEVSDHSRAETYCSSDEVKAMIEQHHELLPTTETTPGPSRYFRMPDSETRIGFISPHSHNFCSSCNRVRVTVEGRLLLCLGNEHSVDLRAVLRRHPGNIEELKKAIIAAMPLKPERHHFTTDGDVQVVRFMNMTGG</sequence>
<keyword evidence="10 12" id="KW-0456">Lyase</keyword>
<feature type="binding site" evidence="12">
    <location>
        <position position="278"/>
    </location>
    <ligand>
        <name>[4Fe-4S] cluster</name>
        <dbReference type="ChEBI" id="CHEBI:49883"/>
        <label>2</label>
        <note>4Fe-4S-substrate</note>
    </ligand>
</feature>
<dbReference type="InterPro" id="IPR000385">
    <property type="entry name" value="MoaA_NifB_PqqE_Fe-S-bd_CS"/>
</dbReference>
<dbReference type="NCBIfam" id="NF001199">
    <property type="entry name" value="PRK00164.2-1"/>
    <property type="match status" value="1"/>
</dbReference>
<comment type="function">
    <text evidence="12">Catalyzes the cyclization of GTP to (8S)-3',8-cyclo-7,8-dihydroguanosine 5'-triphosphate.</text>
</comment>
<feature type="binding site" evidence="12">
    <location>
        <position position="22"/>
    </location>
    <ligand>
        <name>GTP</name>
        <dbReference type="ChEBI" id="CHEBI:37565"/>
    </ligand>
</feature>
<keyword evidence="6 12" id="KW-0408">Iron</keyword>
<keyword evidence="15" id="KW-1185">Reference proteome</keyword>
<evidence type="ECO:0000256" key="8">
    <source>
        <dbReference type="ARBA" id="ARBA00023134"/>
    </source>
</evidence>
<comment type="subunit">
    <text evidence="12">Monomer and homodimer.</text>
</comment>
<dbReference type="UniPathway" id="UPA00344"/>
<keyword evidence="5 12" id="KW-0547">Nucleotide-binding</keyword>
<evidence type="ECO:0000256" key="10">
    <source>
        <dbReference type="ARBA" id="ARBA00023239"/>
    </source>
</evidence>
<evidence type="ECO:0000256" key="5">
    <source>
        <dbReference type="ARBA" id="ARBA00022741"/>
    </source>
</evidence>
<comment type="pathway">
    <text evidence="12">Cofactor biosynthesis; molybdopterin biosynthesis.</text>
</comment>
<keyword evidence="2 12" id="KW-0004">4Fe-4S</keyword>
<keyword evidence="7 12" id="KW-0411">Iron-sulfur</keyword>
<feature type="binding site" evidence="12">
    <location>
        <position position="35"/>
    </location>
    <ligand>
        <name>S-adenosyl-L-methionine</name>
        <dbReference type="ChEBI" id="CHEBI:59789"/>
    </ligand>
</feature>
<feature type="binding site" evidence="12">
    <location>
        <position position="36"/>
    </location>
    <ligand>
        <name>[4Fe-4S] cluster</name>
        <dbReference type="ChEBI" id="CHEBI:49883"/>
        <label>1</label>
        <note>4Fe-4S-S-AdoMet</note>
    </ligand>
</feature>
<feature type="domain" description="Radical SAM core" evidence="13">
    <location>
        <begin position="13"/>
        <end position="237"/>
    </location>
</feature>
<evidence type="ECO:0000256" key="4">
    <source>
        <dbReference type="ARBA" id="ARBA00022723"/>
    </source>
</evidence>
<dbReference type="PROSITE" id="PS01305">
    <property type="entry name" value="MOAA_NIFB_PQQE"/>
    <property type="match status" value="1"/>
</dbReference>
<dbReference type="SFLD" id="SFLDG01386">
    <property type="entry name" value="main_SPASM_domain-containing"/>
    <property type="match status" value="1"/>
</dbReference>
<dbReference type="InterPro" id="IPR050105">
    <property type="entry name" value="MoCo_biosynth_MoaA/MoaC"/>
</dbReference>
<dbReference type="PANTHER" id="PTHR22960">
    <property type="entry name" value="MOLYBDOPTERIN COFACTOR SYNTHESIS PROTEIN A"/>
    <property type="match status" value="1"/>
</dbReference>
<dbReference type="InterPro" id="IPR058240">
    <property type="entry name" value="rSAM_sf"/>
</dbReference>
<dbReference type="CDD" id="cd21117">
    <property type="entry name" value="Twitch_MoaA"/>
    <property type="match status" value="1"/>
</dbReference>
<evidence type="ECO:0000256" key="3">
    <source>
        <dbReference type="ARBA" id="ARBA00022691"/>
    </source>
</evidence>
<dbReference type="Proteomes" id="UP000319812">
    <property type="component" value="Unassembled WGS sequence"/>
</dbReference>
<accession>A0A4Y4EXX8</accession>
<feature type="binding site" evidence="12">
    <location>
        <position position="264"/>
    </location>
    <ligand>
        <name>[4Fe-4S] cluster</name>
        <dbReference type="ChEBI" id="CHEBI:49883"/>
        <label>2</label>
        <note>4Fe-4S-substrate</note>
    </ligand>
</feature>